<comment type="caution">
    <text evidence="15">The sequence shown here is derived from an EMBL/GenBank/DDBJ whole genome shotgun (WGS) entry which is preliminary data.</text>
</comment>
<dbReference type="SMART" id="SM00387">
    <property type="entry name" value="HATPase_c"/>
    <property type="match status" value="1"/>
</dbReference>
<evidence type="ECO:0000256" key="6">
    <source>
        <dbReference type="ARBA" id="ARBA00022679"/>
    </source>
</evidence>
<feature type="domain" description="HAMP" evidence="14">
    <location>
        <begin position="319"/>
        <end position="371"/>
    </location>
</feature>
<dbReference type="RefSeq" id="WP_209454995.1">
    <property type="nucleotide sequence ID" value="NZ_JAGGLT010000047.1"/>
</dbReference>
<dbReference type="InterPro" id="IPR033479">
    <property type="entry name" value="dCache_1"/>
</dbReference>
<evidence type="ECO:0000259" key="13">
    <source>
        <dbReference type="PROSITE" id="PS50109"/>
    </source>
</evidence>
<feature type="transmembrane region" description="Helical" evidence="12">
    <location>
        <begin position="20"/>
        <end position="37"/>
    </location>
</feature>
<organism evidence="15 16">
    <name type="scientific">Thermoanaerobacterium butyriciformans</name>
    <dbReference type="NCBI Taxonomy" id="1702242"/>
    <lineage>
        <taxon>Bacteria</taxon>
        <taxon>Bacillati</taxon>
        <taxon>Bacillota</taxon>
        <taxon>Clostridia</taxon>
        <taxon>Thermoanaerobacterales</taxon>
        <taxon>Thermoanaerobacteraceae</taxon>
        <taxon>Thermoanaerobacterium</taxon>
    </lineage>
</organism>
<evidence type="ECO:0000256" key="11">
    <source>
        <dbReference type="ARBA" id="ARBA00023136"/>
    </source>
</evidence>
<dbReference type="Gene3D" id="6.10.340.10">
    <property type="match status" value="1"/>
</dbReference>
<evidence type="ECO:0000256" key="3">
    <source>
        <dbReference type="ARBA" id="ARBA00012438"/>
    </source>
</evidence>
<dbReference type="InterPro" id="IPR004358">
    <property type="entry name" value="Sig_transdc_His_kin-like_C"/>
</dbReference>
<evidence type="ECO:0000256" key="4">
    <source>
        <dbReference type="ARBA" id="ARBA00022475"/>
    </source>
</evidence>
<keyword evidence="7 12" id="KW-0812">Transmembrane</keyword>
<keyword evidence="10" id="KW-0902">Two-component regulatory system</keyword>
<dbReference type="EC" id="2.7.13.3" evidence="3"/>
<dbReference type="SUPFAM" id="SSF55874">
    <property type="entry name" value="ATPase domain of HSP90 chaperone/DNA topoisomerase II/histidine kinase"/>
    <property type="match status" value="1"/>
</dbReference>
<evidence type="ECO:0000313" key="15">
    <source>
        <dbReference type="EMBL" id="MBP2073383.1"/>
    </source>
</evidence>
<proteinExistence type="predicted"/>
<dbReference type="InterPro" id="IPR003660">
    <property type="entry name" value="HAMP_dom"/>
</dbReference>
<dbReference type="SMART" id="SM00304">
    <property type="entry name" value="HAMP"/>
    <property type="match status" value="1"/>
</dbReference>
<evidence type="ECO:0000256" key="8">
    <source>
        <dbReference type="ARBA" id="ARBA00022777"/>
    </source>
</evidence>
<keyword evidence="6 15" id="KW-0808">Transferase</keyword>
<comment type="subcellular location">
    <subcellularLocation>
        <location evidence="2">Cell membrane</location>
        <topology evidence="2">Multi-pass membrane protein</topology>
    </subcellularLocation>
</comment>
<evidence type="ECO:0000259" key="14">
    <source>
        <dbReference type="PROSITE" id="PS50885"/>
    </source>
</evidence>
<dbReference type="Pfam" id="PF02518">
    <property type="entry name" value="HATPase_c"/>
    <property type="match status" value="1"/>
</dbReference>
<dbReference type="Pfam" id="PF06580">
    <property type="entry name" value="His_kinase"/>
    <property type="match status" value="1"/>
</dbReference>
<dbReference type="PANTHER" id="PTHR34220">
    <property type="entry name" value="SENSOR HISTIDINE KINASE YPDA"/>
    <property type="match status" value="1"/>
</dbReference>
<dbReference type="InterPro" id="IPR005467">
    <property type="entry name" value="His_kinase_dom"/>
</dbReference>
<keyword evidence="11 12" id="KW-0472">Membrane</keyword>
<protein>
    <recommendedName>
        <fullName evidence="3">histidine kinase</fullName>
        <ecNumber evidence="3">2.7.13.3</ecNumber>
    </recommendedName>
</protein>
<dbReference type="InterPro" id="IPR003594">
    <property type="entry name" value="HATPase_dom"/>
</dbReference>
<accession>A0ABS4NI79</accession>
<dbReference type="GO" id="GO:0004673">
    <property type="term" value="F:protein histidine kinase activity"/>
    <property type="evidence" value="ECO:0007669"/>
    <property type="project" value="UniProtKB-EC"/>
</dbReference>
<evidence type="ECO:0000256" key="7">
    <source>
        <dbReference type="ARBA" id="ARBA00022692"/>
    </source>
</evidence>
<dbReference type="SUPFAM" id="SSF158472">
    <property type="entry name" value="HAMP domain-like"/>
    <property type="match status" value="1"/>
</dbReference>
<feature type="domain" description="Histidine kinase" evidence="13">
    <location>
        <begin position="481"/>
        <end position="580"/>
    </location>
</feature>
<keyword evidence="16" id="KW-1185">Reference proteome</keyword>
<name>A0ABS4NI79_9THEO</name>
<dbReference type="PANTHER" id="PTHR34220:SF7">
    <property type="entry name" value="SENSOR HISTIDINE KINASE YPDA"/>
    <property type="match status" value="1"/>
</dbReference>
<dbReference type="Gene3D" id="3.30.565.10">
    <property type="entry name" value="Histidine kinase-like ATPase, C-terminal domain"/>
    <property type="match status" value="1"/>
</dbReference>
<keyword evidence="4" id="KW-1003">Cell membrane</keyword>
<evidence type="ECO:0000256" key="10">
    <source>
        <dbReference type="ARBA" id="ARBA00023012"/>
    </source>
</evidence>
<keyword evidence="8 15" id="KW-0418">Kinase</keyword>
<keyword evidence="9 12" id="KW-1133">Transmembrane helix</keyword>
<dbReference type="PROSITE" id="PS50885">
    <property type="entry name" value="HAMP"/>
    <property type="match status" value="1"/>
</dbReference>
<evidence type="ECO:0000256" key="5">
    <source>
        <dbReference type="ARBA" id="ARBA00022553"/>
    </source>
</evidence>
<evidence type="ECO:0000256" key="12">
    <source>
        <dbReference type="SAM" id="Phobius"/>
    </source>
</evidence>
<dbReference type="InterPro" id="IPR050640">
    <property type="entry name" value="Bact_2-comp_sensor_kinase"/>
</dbReference>
<evidence type="ECO:0000256" key="1">
    <source>
        <dbReference type="ARBA" id="ARBA00000085"/>
    </source>
</evidence>
<dbReference type="InterPro" id="IPR036890">
    <property type="entry name" value="HATPase_C_sf"/>
</dbReference>
<sequence length="586" mass="66485">MLKRFIKKFRDLNISSKIVLYYLFVLIVSISFLSITYNEINNNITNSKVMQVSNEIVSNINSSIESLINTVDNQSKILISSQILQSALSNGNAGNYASYIQPMSKYLSDFLNFNDFISSIYIFDNRGNEYFVDNVSYKNINLSVLKSANWYDKLINLRGAYILIANSGSLINDSKGNQGYVSFIRVINDINSQKPAGFMIINISKSYLYKYINSSINTYTSGIIIKDENGNSIVEPTNISKSLNDEIFNYIKPNNSTIKKIDGKVYIISDLKNNFGWNIISVTPFNELNSQFWIYNLILLLVIVINIVLLILGLLFISLFITQPIIKLVNSMKGIKDGKFEKVNIITGNDEIGMLKDVYNKMIDEIKKLIGDIINEQKMKRKLELDVMQSQIKPHFLFNSFDAISALILMNDTKNASKIVKALGKFYRSFLMNGNEEITIKEELDIIKNYLTIQKIRFGDKFNAVMNIDGGVLNYKIPKLILQPLVENALNHGVRNKDGQGIISIKALYDNDQIKLIVEDNGKGMSEEKIREIESGMSKGVGLGSTIERLKIYYNSADVVKIYSKIDEGTKIEITIPKNKEDQNDE</sequence>
<dbReference type="Pfam" id="PF02743">
    <property type="entry name" value="dCache_1"/>
    <property type="match status" value="1"/>
</dbReference>
<comment type="catalytic activity">
    <reaction evidence="1">
        <text>ATP + protein L-histidine = ADP + protein N-phospho-L-histidine.</text>
        <dbReference type="EC" id="2.7.13.3"/>
    </reaction>
</comment>
<dbReference type="PRINTS" id="PR00344">
    <property type="entry name" value="BCTRLSENSOR"/>
</dbReference>
<dbReference type="CDD" id="cd06225">
    <property type="entry name" value="HAMP"/>
    <property type="match status" value="1"/>
</dbReference>
<dbReference type="PROSITE" id="PS50109">
    <property type="entry name" value="HIS_KIN"/>
    <property type="match status" value="1"/>
</dbReference>
<gene>
    <name evidence="15" type="ORF">J2Z80_002935</name>
</gene>
<evidence type="ECO:0000256" key="2">
    <source>
        <dbReference type="ARBA" id="ARBA00004651"/>
    </source>
</evidence>
<reference evidence="15" key="1">
    <citation type="submission" date="2021-03" db="EMBL/GenBank/DDBJ databases">
        <title>Genomic Encyclopedia of Type Strains, Phase IV (KMG-IV): sequencing the most valuable type-strain genomes for metagenomic binning, comparative biology and taxonomic classification.</title>
        <authorList>
            <person name="Goeker M."/>
        </authorList>
    </citation>
    <scope>NUCLEOTIDE SEQUENCE</scope>
    <source>
        <strain evidence="15">DSM 101588</strain>
    </source>
</reference>
<dbReference type="Proteomes" id="UP001166402">
    <property type="component" value="Unassembled WGS sequence"/>
</dbReference>
<dbReference type="EMBL" id="JAGGLT010000047">
    <property type="protein sequence ID" value="MBP2073383.1"/>
    <property type="molecule type" value="Genomic_DNA"/>
</dbReference>
<evidence type="ECO:0000313" key="16">
    <source>
        <dbReference type="Proteomes" id="UP001166402"/>
    </source>
</evidence>
<evidence type="ECO:0000256" key="9">
    <source>
        <dbReference type="ARBA" id="ARBA00022989"/>
    </source>
</evidence>
<feature type="transmembrane region" description="Helical" evidence="12">
    <location>
        <begin position="293"/>
        <end position="322"/>
    </location>
</feature>
<dbReference type="InterPro" id="IPR010559">
    <property type="entry name" value="Sig_transdc_His_kin_internal"/>
</dbReference>
<keyword evidence="5" id="KW-0597">Phosphoprotein</keyword>